<dbReference type="Proteomes" id="UP001257909">
    <property type="component" value="Unassembled WGS sequence"/>
</dbReference>
<sequence length="474" mass="54458">MARLNNEKLVQISAPCYDNISTLLEELYSAYLGFQDNPAEYAKRRSSYGLPLGTISAPSDMIESMSEKLRKAEHCIFQIHCTDKSSQLVTQISETIRRSNNLNCIISELKPIIEASIYEYVNARLEQLLQSDATQESPFELDKDTFSSVLNRRIQMFKRMFSKRIFEFPVVAFQLNNEIQLSSNISLIKNTPDRLNHVDCQFMDRFNESRLYDINFYLRVSIPIKSSYEYSRKLSKRVEGAMIGCINLVTSYQNYRTVSLISADERANHLSHFFRYGSDIDNMDVAKSYVFPTQIPKDDSLWSDLIESNKTPESLANWILNVPQLMIELSGSKHLLIERVERSLKWFRDAVNEADMQIRIQKIVTSIEALVNFSDKDTTESFIRRIVKLHSSEIECVDSVESRARELYKSRSNIVHGSSLVERLSFDLVDFSSKCLVLGIICYSMYGLSQPKDSKKLKAWLDSPVVKTDESAGS</sequence>
<evidence type="ECO:0000313" key="2">
    <source>
        <dbReference type="Proteomes" id="UP001257909"/>
    </source>
</evidence>
<gene>
    <name evidence="1" type="ORF">J2W69_004113</name>
</gene>
<evidence type="ECO:0000313" key="1">
    <source>
        <dbReference type="EMBL" id="MDR7123130.1"/>
    </source>
</evidence>
<name>A0ABU1W5M6_9GAMM</name>
<protein>
    <recommendedName>
        <fullName evidence="3">Apea-like HEPN domain-containing protein</fullName>
    </recommendedName>
</protein>
<dbReference type="EMBL" id="JAVDWR010000036">
    <property type="protein sequence ID" value="MDR7123130.1"/>
    <property type="molecule type" value="Genomic_DNA"/>
</dbReference>
<reference evidence="1 2" key="1">
    <citation type="submission" date="2023-07" db="EMBL/GenBank/DDBJ databases">
        <title>Sorghum-associated microbial communities from plants grown in Nebraska, USA.</title>
        <authorList>
            <person name="Schachtman D."/>
        </authorList>
    </citation>
    <scope>NUCLEOTIDE SEQUENCE [LARGE SCALE GENOMIC DNA]</scope>
    <source>
        <strain evidence="1 2">4138</strain>
    </source>
</reference>
<proteinExistence type="predicted"/>
<keyword evidence="2" id="KW-1185">Reference proteome</keyword>
<comment type="caution">
    <text evidence="1">The sequence shown here is derived from an EMBL/GenBank/DDBJ whole genome shotgun (WGS) entry which is preliminary data.</text>
</comment>
<evidence type="ECO:0008006" key="3">
    <source>
        <dbReference type="Google" id="ProtNLM"/>
    </source>
</evidence>
<organism evidence="1 2">
    <name type="scientific">Rheinheimera soli</name>
    <dbReference type="NCBI Taxonomy" id="443616"/>
    <lineage>
        <taxon>Bacteria</taxon>
        <taxon>Pseudomonadati</taxon>
        <taxon>Pseudomonadota</taxon>
        <taxon>Gammaproteobacteria</taxon>
        <taxon>Chromatiales</taxon>
        <taxon>Chromatiaceae</taxon>
        <taxon>Rheinheimera</taxon>
    </lineage>
</organism>
<accession>A0ABU1W5M6</accession>
<dbReference type="RefSeq" id="WP_310282004.1">
    <property type="nucleotide sequence ID" value="NZ_JAVDWR010000036.1"/>
</dbReference>